<evidence type="ECO:0000256" key="1">
    <source>
        <dbReference type="SAM" id="Phobius"/>
    </source>
</evidence>
<dbReference type="PANTHER" id="PTHR12993">
    <property type="entry name" value="N-ACETYLGLUCOSAMINYL-PHOSPHATIDYLINOSITOL DE-N-ACETYLASE-RELATED"/>
    <property type="match status" value="1"/>
</dbReference>
<dbReference type="Proteomes" id="UP000178603">
    <property type="component" value="Unassembled WGS sequence"/>
</dbReference>
<dbReference type="InterPro" id="IPR024078">
    <property type="entry name" value="LmbE-like_dom_sf"/>
</dbReference>
<feature type="transmembrane region" description="Helical" evidence="1">
    <location>
        <begin position="6"/>
        <end position="24"/>
    </location>
</feature>
<keyword evidence="1" id="KW-1133">Transmembrane helix</keyword>
<protein>
    <recommendedName>
        <fullName evidence="4">GlcNAc-PI de-N-acetylase</fullName>
    </recommendedName>
</protein>
<dbReference type="PANTHER" id="PTHR12993:SF11">
    <property type="entry name" value="N-ACETYLGLUCOSAMINYL-PHOSPHATIDYLINOSITOL DE-N-ACETYLASE"/>
    <property type="match status" value="1"/>
</dbReference>
<dbReference type="EMBL" id="MGGW01000020">
    <property type="protein sequence ID" value="OGM53839.1"/>
    <property type="molecule type" value="Genomic_DNA"/>
</dbReference>
<dbReference type="Gene3D" id="3.40.50.10320">
    <property type="entry name" value="LmbE-like"/>
    <property type="match status" value="1"/>
</dbReference>
<accession>A0A1F8AQR7</accession>
<dbReference type="GO" id="GO:0016811">
    <property type="term" value="F:hydrolase activity, acting on carbon-nitrogen (but not peptide) bonds, in linear amides"/>
    <property type="evidence" value="ECO:0007669"/>
    <property type="project" value="TreeGrafter"/>
</dbReference>
<gene>
    <name evidence="2" type="ORF">A3E44_05480</name>
</gene>
<keyword evidence="1" id="KW-0812">Transmembrane</keyword>
<dbReference type="AlphaFoldDB" id="A0A1F8AQR7"/>
<proteinExistence type="predicted"/>
<organism evidence="2 3">
    <name type="scientific">Candidatus Woesebacteria bacterium RIFCSPHIGHO2_12_FULL_41_24</name>
    <dbReference type="NCBI Taxonomy" id="1802510"/>
    <lineage>
        <taxon>Bacteria</taxon>
        <taxon>Candidatus Woeseibacteriota</taxon>
    </lineage>
</organism>
<dbReference type="SUPFAM" id="SSF102588">
    <property type="entry name" value="LmbE-like"/>
    <property type="match status" value="1"/>
</dbReference>
<keyword evidence="1" id="KW-0472">Membrane</keyword>
<dbReference type="InterPro" id="IPR003737">
    <property type="entry name" value="GlcNAc_PI_deacetylase-related"/>
</dbReference>
<comment type="caution">
    <text evidence="2">The sequence shown here is derived from an EMBL/GenBank/DDBJ whole genome shotgun (WGS) entry which is preliminary data.</text>
</comment>
<sequence length="261" mass="30061">MFALFLTILLAVIVFVWIVIFINLNDFSIKTTRDIPFKKILVTFPHPDDEIFTCGGFIKKTAKQGADTTLLLFTKGEKGTTDAHREHILRKIRTKEGKRSGKILGYKKVIVKDFGDGLLSQKKQRMAIYFEKLLAKENFDLVITYDLSGLYGHEDHMALSRVVTDAVNKHERAKLWYASPNRKFISKIKLPEHMAKSPTFKKLRTAPTLKIFIGGQITSKIKAFYAHRSQMQTLGSGRPFKPSPKWFYLSTLLFEYFYEVN</sequence>
<evidence type="ECO:0000313" key="3">
    <source>
        <dbReference type="Proteomes" id="UP000178603"/>
    </source>
</evidence>
<name>A0A1F8AQR7_9BACT</name>
<evidence type="ECO:0000313" key="2">
    <source>
        <dbReference type="EMBL" id="OGM53839.1"/>
    </source>
</evidence>
<evidence type="ECO:0008006" key="4">
    <source>
        <dbReference type="Google" id="ProtNLM"/>
    </source>
</evidence>
<reference evidence="2 3" key="1">
    <citation type="journal article" date="2016" name="Nat. Commun.">
        <title>Thousands of microbial genomes shed light on interconnected biogeochemical processes in an aquifer system.</title>
        <authorList>
            <person name="Anantharaman K."/>
            <person name="Brown C.T."/>
            <person name="Hug L.A."/>
            <person name="Sharon I."/>
            <person name="Castelle C.J."/>
            <person name="Probst A.J."/>
            <person name="Thomas B.C."/>
            <person name="Singh A."/>
            <person name="Wilkins M.J."/>
            <person name="Karaoz U."/>
            <person name="Brodie E.L."/>
            <person name="Williams K.H."/>
            <person name="Hubbard S.S."/>
            <person name="Banfield J.F."/>
        </authorList>
    </citation>
    <scope>NUCLEOTIDE SEQUENCE [LARGE SCALE GENOMIC DNA]</scope>
</reference>
<dbReference type="Pfam" id="PF02585">
    <property type="entry name" value="PIG-L"/>
    <property type="match status" value="1"/>
</dbReference>